<accession>A0ABD2CYC0</accession>
<comment type="catalytic activity">
    <reaction evidence="1">
        <text>Endonucleolytic cleavage of RNA, removing extra 3' nucleotides from tRNA precursor, generating 3' termini of tRNAs. A 3'-hydroxy group is left at the tRNA terminus and a 5'-phosphoryl group is left at the trailer molecule.</text>
        <dbReference type="EC" id="3.1.26.11"/>
    </reaction>
</comment>
<keyword evidence="14" id="KW-1185">Reference proteome</keyword>
<sequence>MDKEEKILSGNMLTAEQLIQNKGIKYQTWKEWEESRKVLPKFGQKQFEPNNSWLENIQIEKGIKNCRDLLSIERVERISQLAVAEWLPERRKAQVIKKSGQDWGNFGIEINKTLLLFPEEALLLLEMNCLELTWNGVALSIQQAYEILIDDTECTLEEYRVYSQLTRYGYHIQRFYYKDSIKNIISDEFVSLKKKVIVEPKKGLRMRDSEQKMDHDTSNQLKVLDNTKGELNVLKINSNVQIDKSTKILSNTIEEDVQNIMENIKSAIECTSNSTSLISEYYNAKLENDNIMSNSANLKNDQSKLNSTHEETINKVNKGGNSKTNRNSNIEIIFEETLSGEVKVMKELTTCSTKNSTPVPKWLDSRIQRNVKLLPKRTDILAVNNKSVSANIDQNNSLKRKELLSCSNDLENKKSKLEVIELSDDEIQIVVPTLTRIEMLELLPNIASQSVIIQQISRNYIPHTIKLHKDIYRYETKRLRSLSEIDSKMRSKHSKQNLQEIPHSSSTSSQASNKIIQRNYFIPLHNQSMHTNICDVVLRALYFTQLTQYSRFEFFQLPNNRLPFYRQAYWHNRGTIIRENLHRNNSHAFMFGNLRHFRTFRNTVQQNRSVNASVANVRSEKNEYQSSFKVLPNVTSWKELKKKWHDEKTITIDDEDCINNENSEITEIEIVKNHIAPLIGPYNVSSLTETYNKLRIIKNAPEKIVRRKRSELKISYNVYSNTQHYRKGNPGEPLYRLVVIRQKECPFFEPVELNRLQQDAKGTAIMFAIVSMSISYIQPGKYLSRFHYTETRKKKSFNIEFTMSPIPAEVRLQVLGSGSVAGSTCLILITDHNRYLFNCGEGVQRLSSEYRIKLSKVRRIFITSAIWKNLGGLPGVVLSIANMNEESKTVSNNNLKVTSPGETKQMLNMLKECNILKKMKVSVDELDKITKYNDNVMTVSCIPIYPIMDNKHKHVSEKITDNEIDNDTCHINKKRKNNEIRIEKRMKSSEKDTLPVLSYICKLNDRLGTLCLEKCLDKGIKPGPILGLLKNGTNVTLDDGTIVKHEEVCLPSEKGSIFLVVDCPSEKYLDSFVDQTAFAMHQKGVSNKDDKPYCIIHFTPQEIIDNVKYKKWMNKFDSSTYHLIINENNTCLGSEAIFKQQYMLNVLHPKIFPSLQSNCFQNKLNVECQNVNTKEENSPQIYYAKTLQTIELRPNKKFGTENTISIDQKSYMDELYKIDDFPKILEELHSNIDEQTKIALNTDEYPKFVMLGTGSSIPSKIRNTSAILVRINEDTSILLDCSEGTLCQMGRVYGLTELNHILTTIKAIYISHMHADHHLGLMGIILAKAKITKDPIFVLIPDILQSWLNYCYEFHESIKDSVISISNYDLLAFRPNRTKVMILKRDLCTKLNIKAIDTVLVRHCHDSYGIGLVFNNNKKIVYSGDTMPCNSIIQLGMNCDLLIHEATMQDELSREAIFKRHSTMSEAIQIGEKMNSGFTLLTHFSQRNTKLPIIPENTHLDLSKVGIAYDHMHFNLSQLKFLSLLHPCLKTIFHNYMILAEERILKKLQTKI</sequence>
<dbReference type="Gene3D" id="3.60.15.10">
    <property type="entry name" value="Ribonuclease Z/Hydroxyacylglutathione hydrolase-like"/>
    <property type="match status" value="2"/>
</dbReference>
<gene>
    <name evidence="13" type="ORF">V1477_001606</name>
</gene>
<evidence type="ECO:0000256" key="4">
    <source>
        <dbReference type="ARBA" id="ARBA00012477"/>
    </source>
</evidence>
<evidence type="ECO:0000256" key="5">
    <source>
        <dbReference type="ARBA" id="ARBA00022694"/>
    </source>
</evidence>
<dbReference type="SUPFAM" id="SSF56281">
    <property type="entry name" value="Metallo-hydrolase/oxidoreductase"/>
    <property type="match status" value="2"/>
</dbReference>
<comment type="cofactor">
    <cofactor evidence="2">
        <name>Zn(2+)</name>
        <dbReference type="ChEBI" id="CHEBI:29105"/>
    </cofactor>
</comment>
<keyword evidence="8" id="KW-0255">Endonuclease</keyword>
<dbReference type="Proteomes" id="UP001607303">
    <property type="component" value="Unassembled WGS sequence"/>
</dbReference>
<dbReference type="InterPro" id="IPR027794">
    <property type="entry name" value="tRNase_Z_dom"/>
</dbReference>
<evidence type="ECO:0000256" key="10">
    <source>
        <dbReference type="ARBA" id="ARBA00022833"/>
    </source>
</evidence>
<evidence type="ECO:0000259" key="12">
    <source>
        <dbReference type="SMART" id="SM00849"/>
    </source>
</evidence>
<dbReference type="Pfam" id="PF13691">
    <property type="entry name" value="Lactamase_B_4"/>
    <property type="match status" value="1"/>
</dbReference>
<feature type="compositionally biased region" description="Polar residues" evidence="11">
    <location>
        <begin position="496"/>
        <end position="511"/>
    </location>
</feature>
<dbReference type="EMBL" id="JAYRBN010000025">
    <property type="protein sequence ID" value="KAL2750110.1"/>
    <property type="molecule type" value="Genomic_DNA"/>
</dbReference>
<dbReference type="CDD" id="cd07718">
    <property type="entry name" value="RNaseZ_ELAC1_ELAC2-C-term-like_MBL-fold"/>
    <property type="match status" value="1"/>
</dbReference>
<evidence type="ECO:0000256" key="1">
    <source>
        <dbReference type="ARBA" id="ARBA00000402"/>
    </source>
</evidence>
<evidence type="ECO:0000256" key="8">
    <source>
        <dbReference type="ARBA" id="ARBA00022759"/>
    </source>
</evidence>
<dbReference type="Pfam" id="PF23023">
    <property type="entry name" value="Anti-Pycsar_Apyc1"/>
    <property type="match status" value="1"/>
</dbReference>
<evidence type="ECO:0000256" key="6">
    <source>
        <dbReference type="ARBA" id="ARBA00022722"/>
    </source>
</evidence>
<evidence type="ECO:0000256" key="9">
    <source>
        <dbReference type="ARBA" id="ARBA00022801"/>
    </source>
</evidence>
<dbReference type="EC" id="3.1.26.11" evidence="4"/>
<dbReference type="Pfam" id="PF12928">
    <property type="entry name" value="tRNA_int_end_N2"/>
    <property type="match status" value="1"/>
</dbReference>
<dbReference type="InterPro" id="IPR047151">
    <property type="entry name" value="RNZ2-like"/>
</dbReference>
<keyword evidence="5" id="KW-0819">tRNA processing</keyword>
<feature type="region of interest" description="Disordered" evidence="11">
    <location>
        <begin position="486"/>
        <end position="511"/>
    </location>
</feature>
<dbReference type="GO" id="GO:0042781">
    <property type="term" value="F:3'-tRNA processing endoribonuclease activity"/>
    <property type="evidence" value="ECO:0007669"/>
    <property type="project" value="UniProtKB-EC"/>
</dbReference>
<keyword evidence="7" id="KW-0479">Metal-binding</keyword>
<evidence type="ECO:0000256" key="2">
    <source>
        <dbReference type="ARBA" id="ARBA00001947"/>
    </source>
</evidence>
<keyword evidence="9" id="KW-0378">Hydrolase</keyword>
<evidence type="ECO:0000256" key="7">
    <source>
        <dbReference type="ARBA" id="ARBA00022723"/>
    </source>
</evidence>
<keyword evidence="10" id="KW-0862">Zinc</keyword>
<dbReference type="InterPro" id="IPR001279">
    <property type="entry name" value="Metallo-B-lactamas"/>
</dbReference>
<evidence type="ECO:0000256" key="3">
    <source>
        <dbReference type="ARBA" id="ARBA00007823"/>
    </source>
</evidence>
<evidence type="ECO:0000313" key="13">
    <source>
        <dbReference type="EMBL" id="KAL2750110.1"/>
    </source>
</evidence>
<dbReference type="PANTHER" id="PTHR12553">
    <property type="entry name" value="ZINC PHOSPHODIESTERASE ELAC PROTEIN 2"/>
    <property type="match status" value="1"/>
</dbReference>
<feature type="domain" description="Metallo-beta-lactamase" evidence="12">
    <location>
        <begin position="1263"/>
        <end position="1461"/>
    </location>
</feature>
<evidence type="ECO:0000313" key="14">
    <source>
        <dbReference type="Proteomes" id="UP001607303"/>
    </source>
</evidence>
<comment type="similarity">
    <text evidence="3">Belongs to the RNase Z family.</text>
</comment>
<keyword evidence="6" id="KW-0540">Nuclease</keyword>
<comment type="caution">
    <text evidence="13">The sequence shown here is derived from an EMBL/GenBank/DDBJ whole genome shotgun (WGS) entry which is preliminary data.</text>
</comment>
<dbReference type="InterPro" id="IPR036866">
    <property type="entry name" value="RibonucZ/Hydroxyglut_hydro"/>
</dbReference>
<dbReference type="PANTHER" id="PTHR12553:SF49">
    <property type="entry name" value="ZINC PHOSPHODIESTERASE ELAC PROTEIN 2"/>
    <property type="match status" value="1"/>
</dbReference>
<protein>
    <recommendedName>
        <fullName evidence="4">ribonuclease Z</fullName>
        <ecNumber evidence="4">3.1.26.11</ecNumber>
    </recommendedName>
</protein>
<reference evidence="13 14" key="1">
    <citation type="journal article" date="2024" name="Ann. Entomol. Soc. Am.">
        <title>Genomic analyses of the southern and eastern yellowjacket wasps (Hymenoptera: Vespidae) reveal evolutionary signatures of social life.</title>
        <authorList>
            <person name="Catto M.A."/>
            <person name="Caine P.B."/>
            <person name="Orr S.E."/>
            <person name="Hunt B.G."/>
            <person name="Goodisman M.A.D."/>
        </authorList>
    </citation>
    <scope>NUCLEOTIDE SEQUENCE [LARGE SCALE GENOMIC DNA]</scope>
    <source>
        <strain evidence="13">232</strain>
        <tissue evidence="13">Head and thorax</tissue>
    </source>
</reference>
<name>A0ABD2CYC0_VESMC</name>
<dbReference type="InterPro" id="IPR024336">
    <property type="entry name" value="tRNA_splic_suSen54_N"/>
</dbReference>
<proteinExistence type="inferred from homology"/>
<dbReference type="GO" id="GO:0046872">
    <property type="term" value="F:metal ion binding"/>
    <property type="evidence" value="ECO:0007669"/>
    <property type="project" value="UniProtKB-KW"/>
</dbReference>
<dbReference type="SMART" id="SM00849">
    <property type="entry name" value="Lactamase_B"/>
    <property type="match status" value="1"/>
</dbReference>
<evidence type="ECO:0000256" key="11">
    <source>
        <dbReference type="SAM" id="MobiDB-lite"/>
    </source>
</evidence>
<organism evidence="13 14">
    <name type="scientific">Vespula maculifrons</name>
    <name type="common">Eastern yellow jacket</name>
    <name type="synonym">Wasp</name>
    <dbReference type="NCBI Taxonomy" id="7453"/>
    <lineage>
        <taxon>Eukaryota</taxon>
        <taxon>Metazoa</taxon>
        <taxon>Ecdysozoa</taxon>
        <taxon>Arthropoda</taxon>
        <taxon>Hexapoda</taxon>
        <taxon>Insecta</taxon>
        <taxon>Pterygota</taxon>
        <taxon>Neoptera</taxon>
        <taxon>Endopterygota</taxon>
        <taxon>Hymenoptera</taxon>
        <taxon>Apocrita</taxon>
        <taxon>Aculeata</taxon>
        <taxon>Vespoidea</taxon>
        <taxon>Vespidae</taxon>
        <taxon>Vespinae</taxon>
        <taxon>Vespula</taxon>
    </lineage>
</organism>